<evidence type="ECO:0000256" key="1">
    <source>
        <dbReference type="ARBA" id="ARBA00044755"/>
    </source>
</evidence>
<evidence type="ECO:0000256" key="2">
    <source>
        <dbReference type="SAM" id="MobiDB-lite"/>
    </source>
</evidence>
<feature type="region of interest" description="Disordered" evidence="2">
    <location>
        <begin position="55"/>
        <end position="143"/>
    </location>
</feature>
<keyword evidence="4" id="KW-1185">Reference proteome</keyword>
<dbReference type="EMBL" id="VOGC01000006">
    <property type="protein sequence ID" value="MQN01390.1"/>
    <property type="molecule type" value="Genomic_DNA"/>
</dbReference>
<name>A0A6N7J1B0_9FIRM</name>
<dbReference type="Pfam" id="PF04519">
    <property type="entry name" value="Bactofilin"/>
    <property type="match status" value="1"/>
</dbReference>
<accession>A0A6N7J1B0</accession>
<dbReference type="Proteomes" id="UP000460257">
    <property type="component" value="Unassembled WGS sequence"/>
</dbReference>
<dbReference type="PANTHER" id="PTHR35024">
    <property type="entry name" value="HYPOTHETICAL CYTOSOLIC PROTEIN"/>
    <property type="match status" value="1"/>
</dbReference>
<feature type="compositionally biased region" description="Basic and acidic residues" evidence="2">
    <location>
        <begin position="1"/>
        <end position="11"/>
    </location>
</feature>
<proteinExistence type="inferred from homology"/>
<comment type="caution">
    <text evidence="3">The sequence shown here is derived from an EMBL/GenBank/DDBJ whole genome shotgun (WGS) entry which is preliminary data.</text>
</comment>
<reference evidence="3" key="1">
    <citation type="journal article" date="2020" name="Appl. Environ. Microbiol.">
        <title>Medium-Chain Fatty Acid Synthesis by 'Candidatus Weimeria bifida' gen. nov., sp. nov., and 'Candidatus Pseudoramibacter fermentans' sp. nov.</title>
        <authorList>
            <person name="Scarborough M.J."/>
            <person name="Myers K.S."/>
            <person name="Donohue T.J."/>
            <person name="Noguera D.R."/>
        </authorList>
    </citation>
    <scope>NUCLEOTIDE SEQUENCE</scope>
    <source>
        <strain evidence="3">LCO1.1</strain>
    </source>
</reference>
<protein>
    <submittedName>
        <fullName evidence="3">Polymer-forming cytoskeletal protein</fullName>
    </submittedName>
</protein>
<comment type="similarity">
    <text evidence="1">Belongs to the bactofilin family.</text>
</comment>
<evidence type="ECO:0000313" key="3">
    <source>
        <dbReference type="EMBL" id="MQN01390.1"/>
    </source>
</evidence>
<sequence length="301" mass="30955">MSFFKDFKDDFSDAVDEMSDNKTDAKTSSAGPIDDSNIDVNSELSKLDGLLEKVSKKVDAPQSKPAGDSHQVTPAELLNGGADSSEKKASAVNKTENITPQAVSPQPAKAPVPQTVKPATESKEVNRTMDYQTPAADNLDTLNTRPAASDENAVITAGMTITGDLDSTGSISVEGTINGNVRCNGKLTVTGAINGNSQTSEFMADQARIQGEVVSDGTVNVGAGSVIIGNVSASSAVIAGAVKGDIDVQGPVVIDTSAVVMGNIKSKSVQINNGAIIEGFCSQAYADVDVNAVFGGEEAQQ</sequence>
<feature type="compositionally biased region" description="Polar residues" evidence="2">
    <location>
        <begin position="92"/>
        <end position="104"/>
    </location>
</feature>
<organism evidence="3 4">
    <name type="scientific">Candidatus Weimeria bifida</name>
    <dbReference type="NCBI Taxonomy" id="2599074"/>
    <lineage>
        <taxon>Bacteria</taxon>
        <taxon>Bacillati</taxon>
        <taxon>Bacillota</taxon>
        <taxon>Clostridia</taxon>
        <taxon>Lachnospirales</taxon>
        <taxon>Lachnospiraceae</taxon>
        <taxon>Candidatus Weimeria</taxon>
    </lineage>
</organism>
<dbReference type="AlphaFoldDB" id="A0A6N7J1B0"/>
<dbReference type="InterPro" id="IPR007607">
    <property type="entry name" value="BacA/B"/>
</dbReference>
<evidence type="ECO:0000313" key="4">
    <source>
        <dbReference type="Proteomes" id="UP000460257"/>
    </source>
</evidence>
<feature type="region of interest" description="Disordered" evidence="2">
    <location>
        <begin position="1"/>
        <end position="41"/>
    </location>
</feature>
<gene>
    <name evidence="3" type="ORF">FRC54_05605</name>
</gene>
<dbReference type="PANTHER" id="PTHR35024:SF4">
    <property type="entry name" value="POLYMER-FORMING CYTOSKELETAL PROTEIN"/>
    <property type="match status" value="1"/>
</dbReference>